<sequence length="123" mass="13486">MPLAEKAAGVAGFMVGGPPGAMAARKGVAAGRYGLGAAKKANAARKDYAEAKNAKEKHNSPSVKCEGKWKELYELVAARERLLDRHPLSHPGRAEKSREFKTKIDIAYDELMACECRENRCRR</sequence>
<evidence type="ECO:0000313" key="1">
    <source>
        <dbReference type="EMBL" id="KKW11731.1"/>
    </source>
</evidence>
<proteinExistence type="predicted"/>
<name>A0A0G1VZ43_9BACT</name>
<reference evidence="1 2" key="1">
    <citation type="journal article" date="2015" name="Nature">
        <title>rRNA introns, odd ribosomes, and small enigmatic genomes across a large radiation of phyla.</title>
        <authorList>
            <person name="Brown C.T."/>
            <person name="Hug L.A."/>
            <person name="Thomas B.C."/>
            <person name="Sharon I."/>
            <person name="Castelle C.J."/>
            <person name="Singh A."/>
            <person name="Wilkins M.J."/>
            <person name="Williams K.H."/>
            <person name="Banfield J.F."/>
        </authorList>
    </citation>
    <scope>NUCLEOTIDE SEQUENCE [LARGE SCALE GENOMIC DNA]</scope>
</reference>
<comment type="caution">
    <text evidence="1">The sequence shown here is derived from an EMBL/GenBank/DDBJ whole genome shotgun (WGS) entry which is preliminary data.</text>
</comment>
<gene>
    <name evidence="1" type="ORF">UY48_C0013G0012</name>
</gene>
<organism evidence="1 2">
    <name type="scientific">Candidatus Gottesmanbacteria bacterium GW2011_GWB1_49_7</name>
    <dbReference type="NCBI Taxonomy" id="1618448"/>
    <lineage>
        <taxon>Bacteria</taxon>
        <taxon>Candidatus Gottesmaniibacteriota</taxon>
    </lineage>
</organism>
<dbReference type="Proteomes" id="UP000034588">
    <property type="component" value="Unassembled WGS sequence"/>
</dbReference>
<dbReference type="EMBL" id="LCQD01000013">
    <property type="protein sequence ID" value="KKW11731.1"/>
    <property type="molecule type" value="Genomic_DNA"/>
</dbReference>
<evidence type="ECO:0000313" key="2">
    <source>
        <dbReference type="Proteomes" id="UP000034588"/>
    </source>
</evidence>
<dbReference type="AlphaFoldDB" id="A0A0G1VZ43"/>
<protein>
    <submittedName>
        <fullName evidence="1">Uncharacterized protein</fullName>
    </submittedName>
</protein>
<accession>A0A0G1VZ43</accession>